<dbReference type="EMBL" id="MFCX01000034">
    <property type="protein sequence ID" value="OGE25050.1"/>
    <property type="molecule type" value="Genomic_DNA"/>
</dbReference>
<evidence type="ECO:0000313" key="2">
    <source>
        <dbReference type="EMBL" id="OGE25050.1"/>
    </source>
</evidence>
<sequence>MDDNLESQNLAKLAIDAALDCRWDDALKLNKQILKLAPVNADTLNRLARVYMEMGKNNLAKKYYSEAIKIDPYNPIALKNLKIIKSFKPAKKGDYIIHPNGTSKLSASLFLQEPGKTKIVNLLKVAEPQKLSKAYCGMQVSILIKNRKITVVDAYENYLGVLPDDTSHHLLRLLRGGNKYDLFIKSVRINGLAVLIKETYRSKRFKNQPSFLENSDDSLVTDILTPIDNQNEDEDQAEIGDEQIT</sequence>
<gene>
    <name evidence="2" type="ORF">A3C26_04440</name>
</gene>
<proteinExistence type="predicted"/>
<dbReference type="SUPFAM" id="SSF48452">
    <property type="entry name" value="TPR-like"/>
    <property type="match status" value="1"/>
</dbReference>
<evidence type="ECO:0000256" key="1">
    <source>
        <dbReference type="PROSITE-ProRule" id="PRU00339"/>
    </source>
</evidence>
<dbReference type="SMART" id="SM00028">
    <property type="entry name" value="TPR"/>
    <property type="match status" value="1"/>
</dbReference>
<name>A0A1F5J949_9BACT</name>
<keyword evidence="1" id="KW-0802">TPR repeat</keyword>
<reference evidence="2 3" key="1">
    <citation type="journal article" date="2016" name="Nat. Commun.">
        <title>Thousands of microbial genomes shed light on interconnected biogeochemical processes in an aquifer system.</title>
        <authorList>
            <person name="Anantharaman K."/>
            <person name="Brown C.T."/>
            <person name="Hug L.A."/>
            <person name="Sharon I."/>
            <person name="Castelle C.J."/>
            <person name="Probst A.J."/>
            <person name="Thomas B.C."/>
            <person name="Singh A."/>
            <person name="Wilkins M.J."/>
            <person name="Karaoz U."/>
            <person name="Brodie E.L."/>
            <person name="Williams K.H."/>
            <person name="Hubbard S.S."/>
            <person name="Banfield J.F."/>
        </authorList>
    </citation>
    <scope>NUCLEOTIDE SEQUENCE [LARGE SCALE GENOMIC DNA]</scope>
</reference>
<organism evidence="2 3">
    <name type="scientific">Candidatus Daviesbacteria bacterium RIFCSPHIGHO2_02_FULL_39_12</name>
    <dbReference type="NCBI Taxonomy" id="1797770"/>
    <lineage>
        <taxon>Bacteria</taxon>
        <taxon>Candidatus Daviesiibacteriota</taxon>
    </lineage>
</organism>
<feature type="repeat" description="TPR" evidence="1">
    <location>
        <begin position="41"/>
        <end position="74"/>
    </location>
</feature>
<dbReference type="PROSITE" id="PS50293">
    <property type="entry name" value="TPR_REGION"/>
    <property type="match status" value="1"/>
</dbReference>
<dbReference type="InterPro" id="IPR011990">
    <property type="entry name" value="TPR-like_helical_dom_sf"/>
</dbReference>
<dbReference type="Gene3D" id="1.25.40.10">
    <property type="entry name" value="Tetratricopeptide repeat domain"/>
    <property type="match status" value="1"/>
</dbReference>
<accession>A0A1F5J949</accession>
<dbReference type="PROSITE" id="PS50005">
    <property type="entry name" value="TPR"/>
    <property type="match status" value="1"/>
</dbReference>
<dbReference type="InterPro" id="IPR019734">
    <property type="entry name" value="TPR_rpt"/>
</dbReference>
<evidence type="ECO:0000313" key="3">
    <source>
        <dbReference type="Proteomes" id="UP000177042"/>
    </source>
</evidence>
<protein>
    <submittedName>
        <fullName evidence="2">Uncharacterized protein</fullName>
    </submittedName>
</protein>
<dbReference type="AlphaFoldDB" id="A0A1F5J949"/>
<dbReference type="Pfam" id="PF00515">
    <property type="entry name" value="TPR_1"/>
    <property type="match status" value="1"/>
</dbReference>
<comment type="caution">
    <text evidence="2">The sequence shown here is derived from an EMBL/GenBank/DDBJ whole genome shotgun (WGS) entry which is preliminary data.</text>
</comment>
<dbReference type="Proteomes" id="UP000177042">
    <property type="component" value="Unassembled WGS sequence"/>
</dbReference>